<name>A0A7X6FQP7_9HYPH</name>
<accession>A0A7X6FQP7</accession>
<evidence type="ECO:0000313" key="1">
    <source>
        <dbReference type="EMBL" id="NKW08919.1"/>
    </source>
</evidence>
<organism evidence="1 2">
    <name type="scientific">Brucella tritici</name>
    <dbReference type="NCBI Taxonomy" id="94626"/>
    <lineage>
        <taxon>Bacteria</taxon>
        <taxon>Pseudomonadati</taxon>
        <taxon>Pseudomonadota</taxon>
        <taxon>Alphaproteobacteria</taxon>
        <taxon>Hyphomicrobiales</taxon>
        <taxon>Brucellaceae</taxon>
        <taxon>Brucella/Ochrobactrum group</taxon>
        <taxon>Brucella</taxon>
    </lineage>
</organism>
<evidence type="ECO:0000313" key="2">
    <source>
        <dbReference type="Proteomes" id="UP000558475"/>
    </source>
</evidence>
<sequence>MPSAFETSFSNHKHKFAELEEKPTTLGGYGITDGMTADEVAQAIKTAVDDLINGSGSALDTQRACRRARQ</sequence>
<dbReference type="Proteomes" id="UP000558475">
    <property type="component" value="Unassembled WGS sequence"/>
</dbReference>
<reference evidence="1 2" key="1">
    <citation type="submission" date="2020-04" db="EMBL/GenBank/DDBJ databases">
        <title>Whole genome sequencing of clinical and environmental type strains of Ochrobactrum.</title>
        <authorList>
            <person name="Dharne M."/>
        </authorList>
    </citation>
    <scope>NUCLEOTIDE SEQUENCE [LARGE SCALE GENOMIC DNA]</scope>
    <source>
        <strain evidence="1 2">DSM 13340</strain>
    </source>
</reference>
<protein>
    <submittedName>
        <fullName evidence="1">Uncharacterized protein</fullName>
    </submittedName>
</protein>
<dbReference type="EMBL" id="JAAXZB010000001">
    <property type="protein sequence ID" value="NKW08919.1"/>
    <property type="molecule type" value="Genomic_DNA"/>
</dbReference>
<dbReference type="AlphaFoldDB" id="A0A7X6FQP7"/>
<comment type="caution">
    <text evidence="1">The sequence shown here is derived from an EMBL/GenBank/DDBJ whole genome shotgun (WGS) entry which is preliminary data.</text>
</comment>
<proteinExistence type="predicted"/>
<gene>
    <name evidence="1" type="ORF">HGG76_00010</name>
</gene>